<dbReference type="SUPFAM" id="SSF101082">
    <property type="entry name" value="Typo IV secretion system protein TraC"/>
    <property type="match status" value="1"/>
</dbReference>
<dbReference type="AlphaFoldDB" id="A0A512E140"/>
<dbReference type="Proteomes" id="UP000321523">
    <property type="component" value="Unassembled WGS sequence"/>
</dbReference>
<dbReference type="InterPro" id="IPR014158">
    <property type="entry name" value="T4SS_VirB5"/>
</dbReference>
<gene>
    <name evidence="2" type="ORF">SAE02_63080</name>
</gene>
<feature type="signal peptide" evidence="1">
    <location>
        <begin position="1"/>
        <end position="23"/>
    </location>
</feature>
<dbReference type="Gene3D" id="1.20.58.430">
    <property type="entry name" value="Type IV secretion system, VirB5-domain"/>
    <property type="match status" value="1"/>
</dbReference>
<sequence length="240" mass="26965">MKKLLLVTVMAASISTASAPAHAFEIVYDPSLWMQNVIQYVKEGAHWVEQIGWYKRQYDVADRTWNAVSHVTDLGSAASALGGLTRNFMPEANAIPELMRDASNLWGSAGYYNYNDMYYASNVLNKWGDRWTDEMERRMAVTSNAKAMAEAGALNAEDHVMKLDLLRARLEAAVDVTEVSAVNGLIALEQQNMSAHQMQVQNVALLLETDERVTRQREEQIQRESADLLFMATSPMSDLR</sequence>
<proteinExistence type="predicted"/>
<accession>A0A512E140</accession>
<comment type="caution">
    <text evidence="2">The sequence shown here is derived from an EMBL/GenBank/DDBJ whole genome shotgun (WGS) entry which is preliminary data.</text>
</comment>
<dbReference type="RefSeq" id="WP_044435731.1">
    <property type="nucleotide sequence ID" value="NZ_BJYZ01000036.1"/>
</dbReference>
<evidence type="ECO:0008006" key="4">
    <source>
        <dbReference type="Google" id="ProtNLM"/>
    </source>
</evidence>
<feature type="chain" id="PRO_5022068224" description="P-type DNA transfer protein VirB5" evidence="1">
    <location>
        <begin position="24"/>
        <end position="240"/>
    </location>
</feature>
<name>A0A512E140_9PROT</name>
<protein>
    <recommendedName>
        <fullName evidence="4">P-type DNA transfer protein VirB5</fullName>
    </recommendedName>
</protein>
<reference evidence="2 3" key="1">
    <citation type="submission" date="2019-07" db="EMBL/GenBank/DDBJ databases">
        <title>Whole genome shotgun sequence of Skermanella aerolata NBRC 106429.</title>
        <authorList>
            <person name="Hosoyama A."/>
            <person name="Uohara A."/>
            <person name="Ohji S."/>
            <person name="Ichikawa N."/>
        </authorList>
    </citation>
    <scope>NUCLEOTIDE SEQUENCE [LARGE SCALE GENOMIC DNA]</scope>
    <source>
        <strain evidence="2 3">NBRC 106429</strain>
    </source>
</reference>
<dbReference type="Pfam" id="PF07996">
    <property type="entry name" value="T4SS"/>
    <property type="match status" value="1"/>
</dbReference>
<evidence type="ECO:0000256" key="1">
    <source>
        <dbReference type="SAM" id="SignalP"/>
    </source>
</evidence>
<organism evidence="2 3">
    <name type="scientific">Skermanella aerolata</name>
    <dbReference type="NCBI Taxonomy" id="393310"/>
    <lineage>
        <taxon>Bacteria</taxon>
        <taxon>Pseudomonadati</taxon>
        <taxon>Pseudomonadota</taxon>
        <taxon>Alphaproteobacteria</taxon>
        <taxon>Rhodospirillales</taxon>
        <taxon>Azospirillaceae</taxon>
        <taxon>Skermanella</taxon>
    </lineage>
</organism>
<dbReference type="InterPro" id="IPR023220">
    <property type="entry name" value="T4SS_VirB5-domain"/>
</dbReference>
<evidence type="ECO:0000313" key="3">
    <source>
        <dbReference type="Proteomes" id="UP000321523"/>
    </source>
</evidence>
<keyword evidence="1" id="KW-0732">Signal</keyword>
<dbReference type="EMBL" id="BJYZ01000036">
    <property type="protein sequence ID" value="GEO42160.1"/>
    <property type="molecule type" value="Genomic_DNA"/>
</dbReference>
<keyword evidence="3" id="KW-1185">Reference proteome</keyword>
<evidence type="ECO:0000313" key="2">
    <source>
        <dbReference type="EMBL" id="GEO42160.1"/>
    </source>
</evidence>